<dbReference type="Proteomes" id="UP000636453">
    <property type="component" value="Unassembled WGS sequence"/>
</dbReference>
<evidence type="ECO:0000313" key="2">
    <source>
        <dbReference type="Proteomes" id="UP000636453"/>
    </source>
</evidence>
<reference evidence="1" key="1">
    <citation type="journal article" date="2014" name="Int. J. Syst. Evol. Microbiol.">
        <title>Complete genome sequence of Corynebacterium casei LMG S-19264T (=DSM 44701T), isolated from a smear-ripened cheese.</title>
        <authorList>
            <consortium name="US DOE Joint Genome Institute (JGI-PGF)"/>
            <person name="Walter F."/>
            <person name="Albersmeier A."/>
            <person name="Kalinowski J."/>
            <person name="Ruckert C."/>
        </authorList>
    </citation>
    <scope>NUCLEOTIDE SEQUENCE</scope>
    <source>
        <strain evidence="1">KCTC 32020</strain>
    </source>
</reference>
<organism evidence="1 2">
    <name type="scientific">Vulcaniibacterium thermophilum</name>
    <dbReference type="NCBI Taxonomy" id="1169913"/>
    <lineage>
        <taxon>Bacteria</taxon>
        <taxon>Pseudomonadati</taxon>
        <taxon>Pseudomonadota</taxon>
        <taxon>Gammaproteobacteria</taxon>
        <taxon>Lysobacterales</taxon>
        <taxon>Lysobacteraceae</taxon>
        <taxon>Vulcaniibacterium</taxon>
    </lineage>
</organism>
<sequence length="207" mass="22794">MDDDMPTRVRLLRIAGLALSLALTTGCAEDARPPVRNHAPKQAYLITLTVENPPAPVTAIEGHASYQVMDTECLPKAFYFGYNTGISAVSEPVRLRPVAPNVWQGVVYPDLYLGQPQTDDLGVCDWEFIGAGAEFLVKGFRLAVDVPKSSLGTTIRYRFKNEWLTNPAFADFRQSGDRVDVGSTSPHAGQYFYMDVDAKEVTHGEQP</sequence>
<reference evidence="1" key="2">
    <citation type="submission" date="2020-09" db="EMBL/GenBank/DDBJ databases">
        <authorList>
            <person name="Sun Q."/>
            <person name="Kim S."/>
        </authorList>
    </citation>
    <scope>NUCLEOTIDE SEQUENCE</scope>
    <source>
        <strain evidence="1">KCTC 32020</strain>
    </source>
</reference>
<protein>
    <submittedName>
        <fullName evidence="1">Uncharacterized protein</fullName>
    </submittedName>
</protein>
<accession>A0A919DH28</accession>
<dbReference type="AlphaFoldDB" id="A0A919DH28"/>
<dbReference type="EMBL" id="BNCF01000023">
    <property type="protein sequence ID" value="GHE44341.1"/>
    <property type="molecule type" value="Genomic_DNA"/>
</dbReference>
<gene>
    <name evidence="1" type="ORF">GCM10007167_27580</name>
</gene>
<dbReference type="RefSeq" id="WP_146474913.1">
    <property type="nucleotide sequence ID" value="NZ_BNCF01000023.1"/>
</dbReference>
<proteinExistence type="predicted"/>
<dbReference type="OrthoDB" id="6853546at2"/>
<name>A0A919DH28_9GAMM</name>
<evidence type="ECO:0000313" key="1">
    <source>
        <dbReference type="EMBL" id="GHE44341.1"/>
    </source>
</evidence>
<comment type="caution">
    <text evidence="1">The sequence shown here is derived from an EMBL/GenBank/DDBJ whole genome shotgun (WGS) entry which is preliminary data.</text>
</comment>
<keyword evidence="2" id="KW-1185">Reference proteome</keyword>